<dbReference type="PANTHER" id="PTHR11822">
    <property type="entry name" value="NADP-SPECIFIC ISOCITRATE DEHYDROGENASE"/>
    <property type="match status" value="1"/>
</dbReference>
<organism evidence="11 12">
    <name type="scientific">Streptomyces prunicolor</name>
    <dbReference type="NCBI Taxonomy" id="67348"/>
    <lineage>
        <taxon>Bacteria</taxon>
        <taxon>Bacillati</taxon>
        <taxon>Actinomycetota</taxon>
        <taxon>Actinomycetes</taxon>
        <taxon>Kitasatosporales</taxon>
        <taxon>Streptomycetaceae</taxon>
        <taxon>Streptomyces</taxon>
    </lineage>
</organism>
<evidence type="ECO:0000256" key="7">
    <source>
        <dbReference type="ARBA" id="ARBA00023002"/>
    </source>
</evidence>
<keyword evidence="6 9" id="KW-0521">NADP</keyword>
<feature type="domain" description="Isopropylmalate dehydrogenase-like" evidence="10">
    <location>
        <begin position="14"/>
        <end position="400"/>
    </location>
</feature>
<comment type="cofactor">
    <cofactor evidence="9">
        <name>Mg(2+)</name>
        <dbReference type="ChEBI" id="CHEBI:18420"/>
    </cofactor>
    <cofactor evidence="9">
        <name>Mn(2+)</name>
        <dbReference type="ChEBI" id="CHEBI:29035"/>
    </cofactor>
    <text evidence="9">Binds 1 Mg(2+) or Mn(2+) ion per subunit.</text>
</comment>
<keyword evidence="7 9" id="KW-0560">Oxidoreductase</keyword>
<dbReference type="PIRSF" id="PIRSF000108">
    <property type="entry name" value="IDH_NADP"/>
    <property type="match status" value="1"/>
</dbReference>
<dbReference type="Pfam" id="PF00180">
    <property type="entry name" value="Iso_dh"/>
    <property type="match status" value="1"/>
</dbReference>
<keyword evidence="12" id="KW-1185">Reference proteome</keyword>
<dbReference type="InterPro" id="IPR024084">
    <property type="entry name" value="IsoPropMal-DH-like_dom"/>
</dbReference>
<comment type="catalytic activity">
    <reaction evidence="9">
        <text>D-threo-isocitrate + NADP(+) = 2-oxoglutarate + CO2 + NADPH</text>
        <dbReference type="Rhea" id="RHEA:19629"/>
        <dbReference type="ChEBI" id="CHEBI:15562"/>
        <dbReference type="ChEBI" id="CHEBI:16526"/>
        <dbReference type="ChEBI" id="CHEBI:16810"/>
        <dbReference type="ChEBI" id="CHEBI:57783"/>
        <dbReference type="ChEBI" id="CHEBI:58349"/>
        <dbReference type="EC" id="1.1.1.42"/>
    </reaction>
</comment>
<dbReference type="EC" id="1.1.1.42" evidence="9"/>
<dbReference type="SMART" id="SM01329">
    <property type="entry name" value="Iso_dh"/>
    <property type="match status" value="1"/>
</dbReference>
<evidence type="ECO:0000256" key="3">
    <source>
        <dbReference type="ARBA" id="ARBA00022532"/>
    </source>
</evidence>
<dbReference type="Gene3D" id="3.40.718.10">
    <property type="entry name" value="Isopropylmalate Dehydrogenase"/>
    <property type="match status" value="1"/>
</dbReference>
<evidence type="ECO:0000259" key="10">
    <source>
        <dbReference type="SMART" id="SM01329"/>
    </source>
</evidence>
<comment type="cofactor">
    <cofactor evidence="1">
        <name>Mn(2+)</name>
        <dbReference type="ChEBI" id="CHEBI:29035"/>
    </cofactor>
</comment>
<evidence type="ECO:0000256" key="2">
    <source>
        <dbReference type="ARBA" id="ARBA00007769"/>
    </source>
</evidence>
<proteinExistence type="inferred from homology"/>
<accession>A0ABU4FFX0</accession>
<name>A0ABU4FFX0_9ACTN</name>
<sequence>MTSQPSTPVTMVKPIVEIDGDEMARVMMHSIRENLVRWHVALDLLSFDLSVTNRDATQDAVTREAIDALLSAKVAVKCATITADRAKAREFGLRHLLPSPNATIRRRLGGVDFREPILAEGIVPLVRGWDQPIVIARHAHADQYLAQDLRVEEAGTASLVFQPATGGPTVVREIATFPSSGGVLLGMYNYIESIESFAKSCFEMALSRRMPVYLSTKSTVLQSYDGAFVEAFERVFAAGYHAAFAEAGLRYEHRLIDDVVAYSVRSRGGFIWACKNYDGDVQSDFVAQGFGSPGMMRAALVSSREGAMLFEAPHGTIPRHFRRHQRGLPTSSNPVASIFAWSGALRERGKQDGSEALRGVADAMEQATLDTIAAGTVTGDLAAIRNESDWATTDDFIAAVAQRVRGLLSARTQDPISSGSTT</sequence>
<gene>
    <name evidence="11" type="ORF">R5A26_23250</name>
</gene>
<evidence type="ECO:0000256" key="6">
    <source>
        <dbReference type="ARBA" id="ARBA00022857"/>
    </source>
</evidence>
<dbReference type="EMBL" id="JAWMAJ010000077">
    <property type="protein sequence ID" value="MDV7218871.1"/>
    <property type="molecule type" value="Genomic_DNA"/>
</dbReference>
<keyword evidence="4 9" id="KW-0479">Metal-binding</keyword>
<dbReference type="GO" id="GO:0004450">
    <property type="term" value="F:isocitrate dehydrogenase (NADP+) activity"/>
    <property type="evidence" value="ECO:0007669"/>
    <property type="project" value="UniProtKB-EC"/>
</dbReference>
<dbReference type="InterPro" id="IPR019818">
    <property type="entry name" value="IsoCit/isopropylmalate_DH_CS"/>
</dbReference>
<reference evidence="11 12" key="1">
    <citation type="submission" date="2023-10" db="EMBL/GenBank/DDBJ databases">
        <title>Characterization of rhizosphere-enriched actinobacteria from wheat plants lab-grown on chernevaya soil.</title>
        <authorList>
            <person name="Tikhonova E.N."/>
            <person name="Konopkin A."/>
            <person name="Kravchenko I.K."/>
        </authorList>
    </citation>
    <scope>NUCLEOTIDE SEQUENCE [LARGE SCALE GENOMIC DNA]</scope>
    <source>
        <strain evidence="11 12">RR29</strain>
    </source>
</reference>
<dbReference type="PROSITE" id="PS00470">
    <property type="entry name" value="IDH_IMDH"/>
    <property type="match status" value="1"/>
</dbReference>
<keyword evidence="3 9" id="KW-0816">Tricarboxylic acid cycle</keyword>
<evidence type="ECO:0000256" key="5">
    <source>
        <dbReference type="ARBA" id="ARBA00022842"/>
    </source>
</evidence>
<dbReference type="InterPro" id="IPR004790">
    <property type="entry name" value="Isocitrate_DH_NADP"/>
</dbReference>
<evidence type="ECO:0000256" key="4">
    <source>
        <dbReference type="ARBA" id="ARBA00022723"/>
    </source>
</evidence>
<evidence type="ECO:0000256" key="9">
    <source>
        <dbReference type="PIRNR" id="PIRNR000108"/>
    </source>
</evidence>
<dbReference type="NCBIfam" id="NF006156">
    <property type="entry name" value="PRK08299.1"/>
    <property type="match status" value="1"/>
</dbReference>
<keyword evidence="5 9" id="KW-0460">Magnesium</keyword>
<dbReference type="NCBIfam" id="TIGR00127">
    <property type="entry name" value="nadp_idh_euk"/>
    <property type="match status" value="1"/>
</dbReference>
<evidence type="ECO:0000313" key="11">
    <source>
        <dbReference type="EMBL" id="MDV7218871.1"/>
    </source>
</evidence>
<comment type="caution">
    <text evidence="11">The sequence shown here is derived from an EMBL/GenBank/DDBJ whole genome shotgun (WGS) entry which is preliminary data.</text>
</comment>
<dbReference type="RefSeq" id="WP_266865362.1">
    <property type="nucleotide sequence ID" value="NZ_JAPEMW010000001.1"/>
</dbReference>
<evidence type="ECO:0000256" key="1">
    <source>
        <dbReference type="ARBA" id="ARBA00001936"/>
    </source>
</evidence>
<dbReference type="PANTHER" id="PTHR11822:SF21">
    <property type="entry name" value="ISOCITRATE DEHYDROGENASE [NADP], MITOCHONDRIAL"/>
    <property type="match status" value="1"/>
</dbReference>
<keyword evidence="8 9" id="KW-0464">Manganese</keyword>
<comment type="similarity">
    <text evidence="2 9">Belongs to the isocitrate and isopropylmalate dehydrogenases family.</text>
</comment>
<evidence type="ECO:0000313" key="12">
    <source>
        <dbReference type="Proteomes" id="UP001187346"/>
    </source>
</evidence>
<dbReference type="Proteomes" id="UP001187346">
    <property type="component" value="Unassembled WGS sequence"/>
</dbReference>
<evidence type="ECO:0000256" key="8">
    <source>
        <dbReference type="ARBA" id="ARBA00023211"/>
    </source>
</evidence>
<dbReference type="SUPFAM" id="SSF53659">
    <property type="entry name" value="Isocitrate/Isopropylmalate dehydrogenase-like"/>
    <property type="match status" value="1"/>
</dbReference>
<protein>
    <recommendedName>
        <fullName evidence="9">Isocitrate dehydrogenase [NADP]</fullName>
        <ecNumber evidence="9">1.1.1.42</ecNumber>
    </recommendedName>
</protein>